<dbReference type="InterPro" id="IPR002350">
    <property type="entry name" value="Kazal_dom"/>
</dbReference>
<dbReference type="SUPFAM" id="SSF100895">
    <property type="entry name" value="Kazal-type serine protease inhibitors"/>
    <property type="match status" value="1"/>
</dbReference>
<dbReference type="InterPro" id="IPR036058">
    <property type="entry name" value="Kazal_dom_sf"/>
</dbReference>
<feature type="domain" description="Kazal-like" evidence="1">
    <location>
        <begin position="24"/>
        <end position="76"/>
    </location>
</feature>
<dbReference type="Pfam" id="PF00050">
    <property type="entry name" value="Kazal_1"/>
    <property type="match status" value="1"/>
</dbReference>
<organism evidence="2">
    <name type="scientific">hydrothermal vent metagenome</name>
    <dbReference type="NCBI Taxonomy" id="652676"/>
    <lineage>
        <taxon>unclassified sequences</taxon>
        <taxon>metagenomes</taxon>
        <taxon>ecological metagenomes</taxon>
    </lineage>
</organism>
<dbReference type="EMBL" id="UOES01000506">
    <property type="protein sequence ID" value="VAW29068.1"/>
    <property type="molecule type" value="Genomic_DNA"/>
</dbReference>
<dbReference type="PROSITE" id="PS51257">
    <property type="entry name" value="PROKAR_LIPOPROTEIN"/>
    <property type="match status" value="1"/>
</dbReference>
<protein>
    <submittedName>
        <fullName evidence="2">Kazal-type serine protease inhibitor domain</fullName>
    </submittedName>
</protein>
<dbReference type="Gene3D" id="3.30.60.30">
    <property type="match status" value="1"/>
</dbReference>
<accession>A0A3B0UER9</accession>
<dbReference type="SMART" id="SM00280">
    <property type="entry name" value="KAZAL"/>
    <property type="match status" value="1"/>
</dbReference>
<dbReference type="CDD" id="cd00104">
    <property type="entry name" value="KAZAL_FS"/>
    <property type="match status" value="1"/>
</dbReference>
<gene>
    <name evidence="2" type="ORF">MNBD_BACTEROID06-1675</name>
</gene>
<proteinExistence type="predicted"/>
<sequence length="76" mass="8163">MSLLKPISSIFTIVLLTAASCNEQPKEQQCIDKSKIKEGICTMEYLPVCGCDGKTYGNACEAGNAGLLSWTEGECK</sequence>
<evidence type="ECO:0000313" key="2">
    <source>
        <dbReference type="EMBL" id="VAW29068.1"/>
    </source>
</evidence>
<evidence type="ECO:0000259" key="1">
    <source>
        <dbReference type="PROSITE" id="PS51465"/>
    </source>
</evidence>
<name>A0A3B0UER9_9ZZZZ</name>
<dbReference type="AlphaFoldDB" id="A0A3B0UER9"/>
<reference evidence="2" key="1">
    <citation type="submission" date="2018-06" db="EMBL/GenBank/DDBJ databases">
        <authorList>
            <person name="Zhirakovskaya E."/>
        </authorList>
    </citation>
    <scope>NUCLEOTIDE SEQUENCE</scope>
</reference>
<dbReference type="PROSITE" id="PS51465">
    <property type="entry name" value="KAZAL_2"/>
    <property type="match status" value="1"/>
</dbReference>